<dbReference type="RefSeq" id="WP_377302091.1">
    <property type="nucleotide sequence ID" value="NZ_JBHRTI010000003.1"/>
</dbReference>
<comment type="caution">
    <text evidence="2">The sequence shown here is derived from an EMBL/GenBank/DDBJ whole genome shotgun (WGS) entry which is preliminary data.</text>
</comment>
<evidence type="ECO:0000313" key="3">
    <source>
        <dbReference type="Proteomes" id="UP001595556"/>
    </source>
</evidence>
<evidence type="ECO:0000313" key="2">
    <source>
        <dbReference type="EMBL" id="MFC3147241.1"/>
    </source>
</evidence>
<proteinExistence type="predicted"/>
<dbReference type="InterPro" id="IPR028943">
    <property type="entry name" value="ZorC_EH_Signature_dom"/>
</dbReference>
<evidence type="ECO:0000259" key="1">
    <source>
        <dbReference type="Pfam" id="PF15611"/>
    </source>
</evidence>
<protein>
    <submittedName>
        <fullName evidence="2">EH signature domain-containing protein</fullName>
    </submittedName>
</protein>
<name>A0ABV7H3V9_9BURK</name>
<reference evidence="3" key="1">
    <citation type="journal article" date="2019" name="Int. J. Syst. Evol. Microbiol.">
        <title>The Global Catalogue of Microorganisms (GCM) 10K type strain sequencing project: providing services to taxonomists for standard genome sequencing and annotation.</title>
        <authorList>
            <consortium name="The Broad Institute Genomics Platform"/>
            <consortium name="The Broad Institute Genome Sequencing Center for Infectious Disease"/>
            <person name="Wu L."/>
            <person name="Ma J."/>
        </authorList>
    </citation>
    <scope>NUCLEOTIDE SEQUENCE [LARGE SCALE GENOMIC DNA]</scope>
    <source>
        <strain evidence="3">KCTC 52168</strain>
    </source>
</reference>
<dbReference type="Proteomes" id="UP001595556">
    <property type="component" value="Unassembled WGS sequence"/>
</dbReference>
<dbReference type="EMBL" id="JBHRTI010000003">
    <property type="protein sequence ID" value="MFC3147241.1"/>
    <property type="molecule type" value="Genomic_DNA"/>
</dbReference>
<gene>
    <name evidence="2" type="ORF">ACFOEN_06255</name>
</gene>
<accession>A0ABV7H3V9</accession>
<feature type="domain" description="Zorya protein ZorC EH" evidence="1">
    <location>
        <begin position="235"/>
        <end position="446"/>
    </location>
</feature>
<keyword evidence="3" id="KW-1185">Reference proteome</keyword>
<organism evidence="2 3">
    <name type="scientific">Piscinibacterium candidicorallinum</name>
    <dbReference type="NCBI Taxonomy" id="1793872"/>
    <lineage>
        <taxon>Bacteria</taxon>
        <taxon>Pseudomonadati</taxon>
        <taxon>Pseudomonadota</taxon>
        <taxon>Betaproteobacteria</taxon>
        <taxon>Burkholderiales</taxon>
        <taxon>Piscinibacterium</taxon>
    </lineage>
</organism>
<sequence length="462" mass="52563">MFRPLPVAFTYLEGVTRAMDLAAFSAPPGKVEVIGMRMRRAYDRARAQGYATVSASEMRKLPYAWWIRGQPPLHELHPELVGRYWREALPRALQDGPRRARRWLMPLFFTYCDAFDPGNGWFLEYASRLKRMIDLTPGAPCDQLRQLHAEVGFFEPARAPSGVAASFMASADPIDRWLERNRLWAGFVDTAIGAAAFRAALAGRGDVFAIERAVERAMAWAASAAAPIESSVHRIDFAEALLTPWVRRQPPDSLKTRLTRLFMERYKDPRIAGHRAHAWKGVSQDALRVLLGWLAGDTLRGFIRILEQTADDIWRYRQRFWMAYYEAGHVDEVWLALGPDASRLVRRLRSEVLGLGAGEMEGGAARNQSVMLLRIGQLVFTEWSHNGSLRAYAETDPDAPRLYQSSYHGADLRDAESMDFHDGMNERPQLTHFNSQGGGWQRKARDFIRRHTGIHLDDEEIL</sequence>
<dbReference type="Pfam" id="PF15611">
    <property type="entry name" value="EH_Signature"/>
    <property type="match status" value="1"/>
</dbReference>